<dbReference type="EMBL" id="CHKL01000078">
    <property type="protein sequence ID" value="COV95245.1"/>
    <property type="molecule type" value="Genomic_DNA"/>
</dbReference>
<dbReference type="Proteomes" id="UP000039217">
    <property type="component" value="Unassembled WGS sequence"/>
</dbReference>
<dbReference type="AlphaFoldDB" id="A0A655IIR6"/>
<protein>
    <submittedName>
        <fullName evidence="6">Uncharacterized protein</fullName>
    </submittedName>
</protein>
<evidence type="ECO:0000313" key="2">
    <source>
        <dbReference type="EMBL" id="CFE64826.1"/>
    </source>
</evidence>
<keyword evidence="1" id="KW-0812">Transmembrane</keyword>
<dbReference type="EMBL" id="CFOH01000660">
    <property type="protein sequence ID" value="CFE64826.1"/>
    <property type="molecule type" value="Genomic_DNA"/>
</dbReference>
<proteinExistence type="predicted"/>
<evidence type="ECO:0000313" key="7">
    <source>
        <dbReference type="Proteomes" id="UP000039217"/>
    </source>
</evidence>
<organism evidence="6 10">
    <name type="scientific">Mycobacterium tuberculosis</name>
    <dbReference type="NCBI Taxonomy" id="1773"/>
    <lineage>
        <taxon>Bacteria</taxon>
        <taxon>Bacillati</taxon>
        <taxon>Actinomycetota</taxon>
        <taxon>Actinomycetes</taxon>
        <taxon>Mycobacteriales</taxon>
        <taxon>Mycobacteriaceae</taxon>
        <taxon>Mycobacterium</taxon>
        <taxon>Mycobacterium tuberculosis complex</taxon>
    </lineage>
</organism>
<gene>
    <name evidence="4" type="ORF">ERS007661_01812</name>
    <name evidence="5" type="ORF">ERS007679_00058</name>
    <name evidence="2" type="ORF">ERS007688_03219</name>
    <name evidence="6" type="ORF">ERS007741_01037</name>
    <name evidence="3" type="ORF">ERS027646_04542</name>
</gene>
<dbReference type="EMBL" id="CSAD01000003">
    <property type="protein sequence ID" value="COU63720.1"/>
    <property type="molecule type" value="Genomic_DNA"/>
</dbReference>
<reference evidence="7 8" key="1">
    <citation type="submission" date="2015-03" db="EMBL/GenBank/DDBJ databases">
        <authorList>
            <consortium name="Pathogen Informatics"/>
        </authorList>
    </citation>
    <scope>NUCLEOTIDE SEQUENCE [LARGE SCALE GENOMIC DNA]</scope>
    <source>
        <strain evidence="3 11">Bir 172</strain>
        <strain evidence="4 7">D00501624</strain>
        <strain evidence="5 8">G09801536</strain>
        <strain evidence="2 9">H09601792</strain>
        <strain evidence="6 10">P00601463</strain>
    </source>
</reference>
<evidence type="ECO:0000313" key="11">
    <source>
        <dbReference type="Proteomes" id="UP000048948"/>
    </source>
</evidence>
<keyword evidence="1" id="KW-1133">Transmembrane helix</keyword>
<dbReference type="EMBL" id="CQQC01000550">
    <property type="protein sequence ID" value="CNV20262.1"/>
    <property type="molecule type" value="Genomic_DNA"/>
</dbReference>
<dbReference type="Proteomes" id="UP000048948">
    <property type="component" value="Unassembled WGS sequence"/>
</dbReference>
<dbReference type="Proteomes" id="UP000045842">
    <property type="component" value="Unassembled WGS sequence"/>
</dbReference>
<dbReference type="Proteomes" id="UP000048600">
    <property type="component" value="Unassembled WGS sequence"/>
</dbReference>
<evidence type="ECO:0000313" key="10">
    <source>
        <dbReference type="Proteomes" id="UP000048600"/>
    </source>
</evidence>
<feature type="transmembrane region" description="Helical" evidence="1">
    <location>
        <begin position="31"/>
        <end position="53"/>
    </location>
</feature>
<evidence type="ECO:0000313" key="6">
    <source>
        <dbReference type="EMBL" id="COV95245.1"/>
    </source>
</evidence>
<evidence type="ECO:0000313" key="9">
    <source>
        <dbReference type="Proteomes" id="UP000046947"/>
    </source>
</evidence>
<evidence type="ECO:0000313" key="5">
    <source>
        <dbReference type="EMBL" id="COU63720.1"/>
    </source>
</evidence>
<sequence>MTPPPSPISGCSASWVLGVGDGSWELAGGRFAIHATMTTVAAIAVSSVVGARVRDGTS</sequence>
<dbReference type="Proteomes" id="UP000046947">
    <property type="component" value="Unassembled WGS sequence"/>
</dbReference>
<name>A0A655IIR6_MYCTX</name>
<evidence type="ECO:0000313" key="8">
    <source>
        <dbReference type="Proteomes" id="UP000045842"/>
    </source>
</evidence>
<dbReference type="EMBL" id="CNGE01001446">
    <property type="protein sequence ID" value="CKU15823.1"/>
    <property type="molecule type" value="Genomic_DNA"/>
</dbReference>
<evidence type="ECO:0000313" key="4">
    <source>
        <dbReference type="EMBL" id="CNV20262.1"/>
    </source>
</evidence>
<keyword evidence="1" id="KW-0472">Membrane</keyword>
<evidence type="ECO:0000256" key="1">
    <source>
        <dbReference type="SAM" id="Phobius"/>
    </source>
</evidence>
<evidence type="ECO:0000313" key="3">
    <source>
        <dbReference type="EMBL" id="CKU15823.1"/>
    </source>
</evidence>
<accession>A0A655IIR6</accession>